<feature type="region of interest" description="Disordered" evidence="5">
    <location>
        <begin position="115"/>
        <end position="175"/>
    </location>
</feature>
<feature type="domain" description="PHD-type" evidence="6">
    <location>
        <begin position="301"/>
        <end position="351"/>
    </location>
</feature>
<gene>
    <name evidence="8" type="ORF">SHERM_08061</name>
</gene>
<feature type="compositionally biased region" description="Polar residues" evidence="5">
    <location>
        <begin position="36"/>
        <end position="55"/>
    </location>
</feature>
<dbReference type="GO" id="GO:0008623">
    <property type="term" value="C:CHRAC"/>
    <property type="evidence" value="ECO:0007669"/>
    <property type="project" value="TreeGrafter"/>
</dbReference>
<dbReference type="InterPro" id="IPR019787">
    <property type="entry name" value="Znf_PHD-finger"/>
</dbReference>
<evidence type="ECO:0000256" key="3">
    <source>
        <dbReference type="ARBA" id="ARBA00022833"/>
    </source>
</evidence>
<dbReference type="FunFam" id="3.30.40.100:FF:000005">
    <property type="entry name" value="uncharacterized protein LOC106759733 isoform X4"/>
    <property type="match status" value="1"/>
</dbReference>
<dbReference type="PROSITE" id="PS51050">
    <property type="entry name" value="ZF_CW"/>
    <property type="match status" value="1"/>
</dbReference>
<dbReference type="InterPro" id="IPR011124">
    <property type="entry name" value="Znf_CW"/>
</dbReference>
<feature type="region of interest" description="Disordered" evidence="5">
    <location>
        <begin position="1"/>
        <end position="67"/>
    </location>
</feature>
<dbReference type="SUPFAM" id="SSF57903">
    <property type="entry name" value="FYVE/PHD zinc finger"/>
    <property type="match status" value="1"/>
</dbReference>
<dbReference type="InterPro" id="IPR047171">
    <property type="entry name" value="BAZ1A"/>
</dbReference>
<name>A0A9N7RS00_STRHE</name>
<keyword evidence="1" id="KW-0479">Metal-binding</keyword>
<dbReference type="AlphaFoldDB" id="A0A9N7RS00"/>
<evidence type="ECO:0000256" key="2">
    <source>
        <dbReference type="ARBA" id="ARBA00022771"/>
    </source>
</evidence>
<keyword evidence="9" id="KW-1185">Reference proteome</keyword>
<dbReference type="OrthoDB" id="787137at2759"/>
<evidence type="ECO:0000256" key="4">
    <source>
        <dbReference type="PROSITE-ProRule" id="PRU00146"/>
    </source>
</evidence>
<dbReference type="GO" id="GO:0045740">
    <property type="term" value="P:positive regulation of DNA replication"/>
    <property type="evidence" value="ECO:0007669"/>
    <property type="project" value="TreeGrafter"/>
</dbReference>
<dbReference type="EMBL" id="CACSLK010034598">
    <property type="protein sequence ID" value="CAA0842197.1"/>
    <property type="molecule type" value="Genomic_DNA"/>
</dbReference>
<evidence type="ECO:0000313" key="8">
    <source>
        <dbReference type="EMBL" id="CAA0842197.1"/>
    </source>
</evidence>
<dbReference type="Pfam" id="PF00628">
    <property type="entry name" value="PHD"/>
    <property type="match status" value="1"/>
</dbReference>
<feature type="compositionally biased region" description="Polar residues" evidence="5">
    <location>
        <begin position="117"/>
        <end position="136"/>
    </location>
</feature>
<dbReference type="GO" id="GO:0006355">
    <property type="term" value="P:regulation of DNA-templated transcription"/>
    <property type="evidence" value="ECO:0007669"/>
    <property type="project" value="TreeGrafter"/>
</dbReference>
<accession>A0A9N7RS00</accession>
<sequence length="536" mass="59630">MSQTSTPAFVYRRKSPHKDPISLSEPEPPDGVKPHNGTSQLSTSSTMSRNFTPNFVYQRRSPHKDSICISENEPPDGVKVKPHNRISQLSTSSTMSRNITPTFVYQSKRLHKDPVSISDTELPNGISQLSTSSSMSRDAPTFVYRRKRPHKDPCSTVEIEPPNGTKPSVGCRSAVSSEAHHAVSISERAAEDELANRYDNRKESSIGRALMSDDVDRVANANENCSSSKSNLELSSASLKFNMDESGECSSSGALIDEKSVEEISARDLCISILRGQGLLDRVLTKHNRASNKNNSKKYCLRPCRVCNRVKSTQHMLICDNCEGAFHVSCCNPHITVLPAGEWLCSSCLKKKHKILKDKSSSNSTNIGNEIGRKRCLVSEGEFGSLEFMFRDTEPYMSNVRVGDDFQASVPSWSGAAHEEHNLIGDAVELDPSDYVNIKEGNPVKPLSVNFIGNWLQCRGVIEGVGEGVDGTVCAKWRRAPLFEVQTDNWECFNCVLWDPAHADCAVPQELDTDEVMKQLKYMEMWRPRLAARKRK</sequence>
<dbReference type="Gene3D" id="3.30.40.100">
    <property type="match status" value="1"/>
</dbReference>
<dbReference type="InterPro" id="IPR001965">
    <property type="entry name" value="Znf_PHD"/>
</dbReference>
<dbReference type="GO" id="GO:0003677">
    <property type="term" value="F:DNA binding"/>
    <property type="evidence" value="ECO:0007669"/>
    <property type="project" value="TreeGrafter"/>
</dbReference>
<comment type="caution">
    <text evidence="8">The sequence shown here is derived from an EMBL/GenBank/DDBJ whole genome shotgun (WGS) entry which is preliminary data.</text>
</comment>
<dbReference type="InterPro" id="IPR013083">
    <property type="entry name" value="Znf_RING/FYVE/PHD"/>
</dbReference>
<evidence type="ECO:0000256" key="1">
    <source>
        <dbReference type="ARBA" id="ARBA00022723"/>
    </source>
</evidence>
<dbReference type="GO" id="GO:0006338">
    <property type="term" value="P:chromatin remodeling"/>
    <property type="evidence" value="ECO:0007669"/>
    <property type="project" value="InterPro"/>
</dbReference>
<dbReference type="InterPro" id="IPR011011">
    <property type="entry name" value="Znf_FYVE_PHD"/>
</dbReference>
<reference evidence="8" key="1">
    <citation type="submission" date="2019-12" db="EMBL/GenBank/DDBJ databases">
        <authorList>
            <person name="Scholes J."/>
        </authorList>
    </citation>
    <scope>NUCLEOTIDE SEQUENCE</scope>
</reference>
<dbReference type="GO" id="GO:0031445">
    <property type="term" value="P:regulation of heterochromatin formation"/>
    <property type="evidence" value="ECO:0007669"/>
    <property type="project" value="TreeGrafter"/>
</dbReference>
<dbReference type="GO" id="GO:0008270">
    <property type="term" value="F:zinc ion binding"/>
    <property type="evidence" value="ECO:0007669"/>
    <property type="project" value="UniProtKB-KW"/>
</dbReference>
<protein>
    <submittedName>
        <fullName evidence="8">RING/FYVE/PHD zinc finger superfamily protein</fullName>
    </submittedName>
</protein>
<dbReference type="InterPro" id="IPR019786">
    <property type="entry name" value="Zinc_finger_PHD-type_CS"/>
</dbReference>
<keyword evidence="2 4" id="KW-0863">Zinc-finger</keyword>
<evidence type="ECO:0000256" key="5">
    <source>
        <dbReference type="SAM" id="MobiDB-lite"/>
    </source>
</evidence>
<dbReference type="PANTHER" id="PTHR46510:SF1">
    <property type="entry name" value="BROMODOMAIN ADJACENT TO ZINC FINGER DOMAIN PROTEIN 1A"/>
    <property type="match status" value="1"/>
</dbReference>
<dbReference type="PROSITE" id="PS01359">
    <property type="entry name" value="ZF_PHD_1"/>
    <property type="match status" value="1"/>
</dbReference>
<dbReference type="GO" id="GO:0000228">
    <property type="term" value="C:nuclear chromosome"/>
    <property type="evidence" value="ECO:0007669"/>
    <property type="project" value="TreeGrafter"/>
</dbReference>
<dbReference type="Proteomes" id="UP001153555">
    <property type="component" value="Unassembled WGS sequence"/>
</dbReference>
<keyword evidence="3" id="KW-0862">Zinc</keyword>
<proteinExistence type="predicted"/>
<evidence type="ECO:0000313" key="9">
    <source>
        <dbReference type="Proteomes" id="UP001153555"/>
    </source>
</evidence>
<dbReference type="PANTHER" id="PTHR46510">
    <property type="entry name" value="BROMODOMAIN ADJACENT TO ZINC FINGER DOMAIN PROTEIN 1A"/>
    <property type="match status" value="1"/>
</dbReference>
<dbReference type="SMART" id="SM00249">
    <property type="entry name" value="PHD"/>
    <property type="match status" value="1"/>
</dbReference>
<feature type="domain" description="CW-type" evidence="7">
    <location>
        <begin position="449"/>
        <end position="513"/>
    </location>
</feature>
<dbReference type="Gene3D" id="3.30.40.10">
    <property type="entry name" value="Zinc/RING finger domain, C3HC4 (zinc finger)"/>
    <property type="match status" value="1"/>
</dbReference>
<organism evidence="8 9">
    <name type="scientific">Striga hermonthica</name>
    <name type="common">Purple witchweed</name>
    <name type="synonym">Buchnera hermonthica</name>
    <dbReference type="NCBI Taxonomy" id="68872"/>
    <lineage>
        <taxon>Eukaryota</taxon>
        <taxon>Viridiplantae</taxon>
        <taxon>Streptophyta</taxon>
        <taxon>Embryophyta</taxon>
        <taxon>Tracheophyta</taxon>
        <taxon>Spermatophyta</taxon>
        <taxon>Magnoliopsida</taxon>
        <taxon>eudicotyledons</taxon>
        <taxon>Gunneridae</taxon>
        <taxon>Pentapetalae</taxon>
        <taxon>asterids</taxon>
        <taxon>lamiids</taxon>
        <taxon>Lamiales</taxon>
        <taxon>Orobanchaceae</taxon>
        <taxon>Buchnereae</taxon>
        <taxon>Striga</taxon>
    </lineage>
</organism>
<evidence type="ECO:0000259" key="6">
    <source>
        <dbReference type="PROSITE" id="PS50016"/>
    </source>
</evidence>
<evidence type="ECO:0000259" key="7">
    <source>
        <dbReference type="PROSITE" id="PS51050"/>
    </source>
</evidence>
<dbReference type="PROSITE" id="PS50016">
    <property type="entry name" value="ZF_PHD_2"/>
    <property type="match status" value="1"/>
</dbReference>